<comment type="caution">
    <text evidence="1">The sequence shown here is derived from an EMBL/GenBank/DDBJ whole genome shotgun (WGS) entry which is preliminary data.</text>
</comment>
<dbReference type="EMBL" id="AODF01000030">
    <property type="protein sequence ID" value="EUJ28001.1"/>
    <property type="molecule type" value="Genomic_DNA"/>
</dbReference>
<evidence type="ECO:0000313" key="2">
    <source>
        <dbReference type="Proteomes" id="UP000019249"/>
    </source>
</evidence>
<sequence length="76" mass="8685">MEIKATIDRIEDGIAVFITETDERTLEFPVELLADDLAEGDAVLLSLEVKKDAERGEERKERIADKLKRLREQNGE</sequence>
<gene>
    <name evidence="1" type="ORF">MFLO_12576</name>
</gene>
<dbReference type="Gene3D" id="6.20.120.50">
    <property type="match status" value="1"/>
</dbReference>
<dbReference type="Pfam" id="PF11213">
    <property type="entry name" value="DUF3006"/>
    <property type="match status" value="1"/>
</dbReference>
<reference evidence="1 2" key="1">
    <citation type="journal article" date="2014" name="Int. J. Syst. Evol. Microbiol.">
        <title>Listeria floridensis sp. nov., Listeria aquatica sp. nov., Listeria cornellensis sp. nov., Listeria riparia sp. nov. and Listeria grandensis sp. nov., from agricultural and natural environments.</title>
        <authorList>
            <person name="den Bakker H.C."/>
            <person name="Warchocki S."/>
            <person name="Wright E.M."/>
            <person name="Allred A.F."/>
            <person name="Ahlstrom C."/>
            <person name="Manuel C.S."/>
            <person name="Stasiewicz M.J."/>
            <person name="Burrell A."/>
            <person name="Roof S."/>
            <person name="Strawn L."/>
            <person name="Fortes E.D."/>
            <person name="Nightingale K.K."/>
            <person name="Kephart D."/>
            <person name="Wiedmann M."/>
        </authorList>
    </citation>
    <scope>NUCLEOTIDE SEQUENCE [LARGE SCALE GENOMIC DNA]</scope>
    <source>
        <strain evidence="1 2">FSL S10-1187</strain>
    </source>
</reference>
<dbReference type="Proteomes" id="UP000019249">
    <property type="component" value="Unassembled WGS sequence"/>
</dbReference>
<name>A0ABN0RCT8_9LIST</name>
<dbReference type="RefSeq" id="WP_051993618.1">
    <property type="nucleotide sequence ID" value="NZ_AODF01000030.1"/>
</dbReference>
<accession>A0ABN0RCT8</accession>
<organism evidence="1 2">
    <name type="scientific">Listeria floridensis FSL S10-1187</name>
    <dbReference type="NCBI Taxonomy" id="1265817"/>
    <lineage>
        <taxon>Bacteria</taxon>
        <taxon>Bacillati</taxon>
        <taxon>Bacillota</taxon>
        <taxon>Bacilli</taxon>
        <taxon>Bacillales</taxon>
        <taxon>Listeriaceae</taxon>
        <taxon>Listeria</taxon>
    </lineage>
</organism>
<protein>
    <recommendedName>
        <fullName evidence="3">DUF3006 domain-containing protein</fullName>
    </recommendedName>
</protein>
<dbReference type="InterPro" id="IPR021377">
    <property type="entry name" value="DUF3006"/>
</dbReference>
<evidence type="ECO:0000313" key="1">
    <source>
        <dbReference type="EMBL" id="EUJ28001.1"/>
    </source>
</evidence>
<keyword evidence="2" id="KW-1185">Reference proteome</keyword>
<evidence type="ECO:0008006" key="3">
    <source>
        <dbReference type="Google" id="ProtNLM"/>
    </source>
</evidence>
<proteinExistence type="predicted"/>